<dbReference type="Pfam" id="PF06985">
    <property type="entry name" value="HET"/>
    <property type="match status" value="1"/>
</dbReference>
<dbReference type="OrthoDB" id="4062651at2759"/>
<feature type="domain" description="Protein kinase" evidence="2">
    <location>
        <begin position="258"/>
        <end position="577"/>
    </location>
</feature>
<dbReference type="InterPro" id="IPR010730">
    <property type="entry name" value="HET"/>
</dbReference>
<dbReference type="Gene3D" id="1.10.510.10">
    <property type="entry name" value="Transferase(Phosphotransferase) domain 1"/>
    <property type="match status" value="1"/>
</dbReference>
<dbReference type="PROSITE" id="PS00108">
    <property type="entry name" value="PROTEIN_KINASE_ST"/>
    <property type="match status" value="1"/>
</dbReference>
<dbReference type="CDD" id="cd00180">
    <property type="entry name" value="PKc"/>
    <property type="match status" value="1"/>
</dbReference>
<gene>
    <name evidence="3" type="ORF">AOQ84DRAFT_224948</name>
</gene>
<dbReference type="GO" id="GO:0004672">
    <property type="term" value="F:protein kinase activity"/>
    <property type="evidence" value="ECO:0007669"/>
    <property type="project" value="InterPro"/>
</dbReference>
<protein>
    <submittedName>
        <fullName evidence="3">HET-domain-containing protein</fullName>
    </submittedName>
</protein>
<proteinExistence type="predicted"/>
<dbReference type="EMBL" id="KV750308">
    <property type="protein sequence ID" value="OCL05374.1"/>
    <property type="molecule type" value="Genomic_DNA"/>
</dbReference>
<dbReference type="SUPFAM" id="SSF56112">
    <property type="entry name" value="Protein kinase-like (PK-like)"/>
    <property type="match status" value="1"/>
</dbReference>
<sequence length="1283" mass="145944">MQKWLSFFRPKRHQSKQPKQSKQPEQPKRSKQSGFTLRDHSPSTSVPRDLSSGLSSGLVTPSTLNGSWSCINRPTDLSKIDQHLSSPLSPSRTIESLETELMMQLEDSCLEESQKFLSADILDSLVTKTQIESVLSEATIQSPDLTNFIFEKAKKTFATLVCIGKASAIEDFYRGSFTDDNLPVDKNNEPGNRWSVRSYQAGSDSQMIGHPWEMFEGSTWTYRKVSDFCDRQWNFLAPVFSSDSFEYKLHKRSPLPFTAKQHEHHNSGFSIVYGIEVHPAHINDPKLDNSKGVLVAVKKLQDMEDKTDRYRKEFEVLGLIRKVKHPHLINAIAAYTRGSDRCFMFPWAEGGNLREFWRSNSLETRNIDLITWIIDQLRGVFDGLKTLHYWDEKQNCRHGDLKPENILLFLTPNGRGTLVVADVGLTKVHSAATKIRDRPTATWTGTQKYEPPETDAERGDTGKPRSRLYDTWSMGCIVLETIVWLLYGFNELERFNKRLEKFWHTSDGEHQVHNIVQKWIIFIARDDRCQKDTAIGELLHLVRHRLLVVGTKILEPGQDEDEDPKYRAYAKESHKCLERITGNTNPNYLCKLEVWEKHKNARGPPETSTTGGHLDVTRPVQTALPSIPDGVYDSEVIGGSNIPTFQIEEIDTTVLGNEISTDRDTAAGEFLHALNDDWESGPDNTFAREFLAQIDLSFVLPQELTPSLCDCCTNMDIWSHGFRRDESLVKLMERARTCGLCKIMADCVERSGGGTRDAATFYRSGSSLKSNLSGSPILSIYVLPGSRKSPTFAQIGLPRLPEAGSPTHFKLIREWLRVCDDTHQCRPTNSFLPTRVVDVGKDNASSPVRLYSSKQGEAERYAALSHRWEARNELETFCLFRSNIEELHSNIDFNKLPKTFQDAIIVTRALDIQFLWIDSLCIIQDDSEDWAAEAKLMEDVFSSAYCTIAASPKAGDGFLRPRPPRQFITIPTGSDGRYYICEAIDDFRGDVEESELNKRGWVLQERALSHRSIYFTTKQAYWECGKGIQSETLSRLLNSKAAFLGDPDFPKSSLKYLKGGRIRLFEILYERYSNLEFTVKTDRAVAIIGLEKRLLKAFGTRGGFGILDLYLHRSLLWQRFGNSVMKRLCYPTDQPVPSWSWMASDGAICYLDIPLGKADWNLDISSPFSVEHYGSSEHCWHIGKNYPRLELRALAGKFNLTRSNALKRLIIFDTDAGTDFQDLRWVMIGKEKSAFADERQKHYVLVVRPTPSKGSNAFERVGVGAIEKMHISFEELEQDVRIL</sequence>
<dbReference type="PROSITE" id="PS50011">
    <property type="entry name" value="PROTEIN_KINASE_DOM"/>
    <property type="match status" value="1"/>
</dbReference>
<feature type="compositionally biased region" description="Polar residues" evidence="1">
    <location>
        <begin position="42"/>
        <end position="59"/>
    </location>
</feature>
<dbReference type="SMART" id="SM00220">
    <property type="entry name" value="S_TKc"/>
    <property type="match status" value="1"/>
</dbReference>
<reference evidence="3 4" key="1">
    <citation type="journal article" date="2016" name="Nat. Commun.">
        <title>Ectomycorrhizal ecology is imprinted in the genome of the dominant symbiotic fungus Cenococcum geophilum.</title>
        <authorList>
            <consortium name="DOE Joint Genome Institute"/>
            <person name="Peter M."/>
            <person name="Kohler A."/>
            <person name="Ohm R.A."/>
            <person name="Kuo A."/>
            <person name="Krutzmann J."/>
            <person name="Morin E."/>
            <person name="Arend M."/>
            <person name="Barry K.W."/>
            <person name="Binder M."/>
            <person name="Choi C."/>
            <person name="Clum A."/>
            <person name="Copeland A."/>
            <person name="Grisel N."/>
            <person name="Haridas S."/>
            <person name="Kipfer T."/>
            <person name="LaButti K."/>
            <person name="Lindquist E."/>
            <person name="Lipzen A."/>
            <person name="Maire R."/>
            <person name="Meier B."/>
            <person name="Mihaltcheva S."/>
            <person name="Molinier V."/>
            <person name="Murat C."/>
            <person name="Poggeler S."/>
            <person name="Quandt C.A."/>
            <person name="Sperisen C."/>
            <person name="Tritt A."/>
            <person name="Tisserant E."/>
            <person name="Crous P.W."/>
            <person name="Henrissat B."/>
            <person name="Nehls U."/>
            <person name="Egli S."/>
            <person name="Spatafora J.W."/>
            <person name="Grigoriev I.V."/>
            <person name="Martin F.M."/>
        </authorList>
    </citation>
    <scope>NUCLEOTIDE SEQUENCE [LARGE SCALE GENOMIC DNA]</scope>
    <source>
        <strain evidence="3 4">CBS 207.34</strain>
    </source>
</reference>
<dbReference type="GO" id="GO:0005524">
    <property type="term" value="F:ATP binding"/>
    <property type="evidence" value="ECO:0007669"/>
    <property type="project" value="InterPro"/>
</dbReference>
<dbReference type="PANTHER" id="PTHR33112">
    <property type="entry name" value="DOMAIN PROTEIN, PUTATIVE-RELATED"/>
    <property type="match status" value="1"/>
</dbReference>
<dbReference type="Gene3D" id="3.30.200.20">
    <property type="entry name" value="Phosphorylase Kinase, domain 1"/>
    <property type="match status" value="1"/>
</dbReference>
<dbReference type="Proteomes" id="UP000250140">
    <property type="component" value="Unassembled WGS sequence"/>
</dbReference>
<dbReference type="PANTHER" id="PTHR33112:SF10">
    <property type="entry name" value="TOL"/>
    <property type="match status" value="1"/>
</dbReference>
<feature type="region of interest" description="Disordered" evidence="1">
    <location>
        <begin position="1"/>
        <end position="59"/>
    </location>
</feature>
<evidence type="ECO:0000313" key="3">
    <source>
        <dbReference type="EMBL" id="OCL05374.1"/>
    </source>
</evidence>
<dbReference type="InterPro" id="IPR011009">
    <property type="entry name" value="Kinase-like_dom_sf"/>
</dbReference>
<accession>A0A8E2JQI6</accession>
<name>A0A8E2JQI6_9PEZI</name>
<feature type="region of interest" description="Disordered" evidence="1">
    <location>
        <begin position="440"/>
        <end position="462"/>
    </location>
</feature>
<organism evidence="3 4">
    <name type="scientific">Glonium stellatum</name>
    <dbReference type="NCBI Taxonomy" id="574774"/>
    <lineage>
        <taxon>Eukaryota</taxon>
        <taxon>Fungi</taxon>
        <taxon>Dikarya</taxon>
        <taxon>Ascomycota</taxon>
        <taxon>Pezizomycotina</taxon>
        <taxon>Dothideomycetes</taxon>
        <taxon>Pleosporomycetidae</taxon>
        <taxon>Gloniales</taxon>
        <taxon>Gloniaceae</taxon>
        <taxon>Glonium</taxon>
    </lineage>
</organism>
<evidence type="ECO:0000313" key="4">
    <source>
        <dbReference type="Proteomes" id="UP000250140"/>
    </source>
</evidence>
<evidence type="ECO:0000256" key="1">
    <source>
        <dbReference type="SAM" id="MobiDB-lite"/>
    </source>
</evidence>
<dbReference type="InterPro" id="IPR008271">
    <property type="entry name" value="Ser/Thr_kinase_AS"/>
</dbReference>
<dbReference type="Pfam" id="PF00069">
    <property type="entry name" value="Pkinase"/>
    <property type="match status" value="1"/>
</dbReference>
<evidence type="ECO:0000259" key="2">
    <source>
        <dbReference type="PROSITE" id="PS50011"/>
    </source>
</evidence>
<keyword evidence="4" id="KW-1185">Reference proteome</keyword>
<dbReference type="InterPro" id="IPR000719">
    <property type="entry name" value="Prot_kinase_dom"/>
</dbReference>